<dbReference type="NCBIfam" id="NF006130">
    <property type="entry name" value="PRK08274.1"/>
    <property type="match status" value="1"/>
</dbReference>
<reference evidence="6" key="1">
    <citation type="journal article" date="2019" name="Environ. Microbiol.">
        <title>Fungal ecological strategies reflected in gene transcription - a case study of two litter decomposers.</title>
        <authorList>
            <person name="Barbi F."/>
            <person name="Kohler A."/>
            <person name="Barry K."/>
            <person name="Baskaran P."/>
            <person name="Daum C."/>
            <person name="Fauchery L."/>
            <person name="Ihrmark K."/>
            <person name="Kuo A."/>
            <person name="LaButti K."/>
            <person name="Lipzen A."/>
            <person name="Morin E."/>
            <person name="Grigoriev I.V."/>
            <person name="Henrissat B."/>
            <person name="Lindahl B."/>
            <person name="Martin F."/>
        </authorList>
    </citation>
    <scope>NUCLEOTIDE SEQUENCE</scope>
    <source>
        <strain evidence="6">JB14</strain>
    </source>
</reference>
<protein>
    <submittedName>
        <fullName evidence="6">FAD/NAD(P)-binding domain-containing protein</fullName>
    </submittedName>
</protein>
<dbReference type="PANTHER" id="PTHR43400">
    <property type="entry name" value="FUMARATE REDUCTASE"/>
    <property type="match status" value="1"/>
</dbReference>
<keyword evidence="2" id="KW-0285">Flavoprotein</keyword>
<dbReference type="Pfam" id="PF00890">
    <property type="entry name" value="FAD_binding_2"/>
    <property type="match status" value="1"/>
</dbReference>
<dbReference type="InterPro" id="IPR027477">
    <property type="entry name" value="Succ_DH/fumarate_Rdtase_cat_sf"/>
</dbReference>
<dbReference type="OrthoDB" id="7777654at2759"/>
<evidence type="ECO:0000313" key="6">
    <source>
        <dbReference type="EMBL" id="KAE9394903.1"/>
    </source>
</evidence>
<evidence type="ECO:0000259" key="5">
    <source>
        <dbReference type="Pfam" id="PF00890"/>
    </source>
</evidence>
<dbReference type="Proteomes" id="UP000799118">
    <property type="component" value="Unassembled WGS sequence"/>
</dbReference>
<keyword evidence="4" id="KW-0560">Oxidoreductase</keyword>
<evidence type="ECO:0000256" key="4">
    <source>
        <dbReference type="ARBA" id="ARBA00023002"/>
    </source>
</evidence>
<comment type="cofactor">
    <cofactor evidence="1">
        <name>FAD</name>
        <dbReference type="ChEBI" id="CHEBI:57692"/>
    </cofactor>
</comment>
<dbReference type="InterPro" id="IPR003953">
    <property type="entry name" value="FAD-dep_OxRdtase_2_FAD-bd"/>
</dbReference>
<evidence type="ECO:0000256" key="2">
    <source>
        <dbReference type="ARBA" id="ARBA00022630"/>
    </source>
</evidence>
<keyword evidence="7" id="KW-1185">Reference proteome</keyword>
<organism evidence="6 7">
    <name type="scientific">Gymnopus androsaceus JB14</name>
    <dbReference type="NCBI Taxonomy" id="1447944"/>
    <lineage>
        <taxon>Eukaryota</taxon>
        <taxon>Fungi</taxon>
        <taxon>Dikarya</taxon>
        <taxon>Basidiomycota</taxon>
        <taxon>Agaricomycotina</taxon>
        <taxon>Agaricomycetes</taxon>
        <taxon>Agaricomycetidae</taxon>
        <taxon>Agaricales</taxon>
        <taxon>Marasmiineae</taxon>
        <taxon>Omphalotaceae</taxon>
        <taxon>Gymnopus</taxon>
    </lineage>
</organism>
<dbReference type="InterPro" id="IPR050315">
    <property type="entry name" value="FAD-oxidoreductase_2"/>
</dbReference>
<keyword evidence="3" id="KW-0274">FAD</keyword>
<gene>
    <name evidence="6" type="ORF">BT96DRAFT_169705</name>
</gene>
<proteinExistence type="predicted"/>
<dbReference type="EMBL" id="ML769541">
    <property type="protein sequence ID" value="KAE9394903.1"/>
    <property type="molecule type" value="Genomic_DNA"/>
</dbReference>
<dbReference type="Gene3D" id="3.50.50.60">
    <property type="entry name" value="FAD/NAD(P)-binding domain"/>
    <property type="match status" value="1"/>
</dbReference>
<dbReference type="AlphaFoldDB" id="A0A6A4HB03"/>
<dbReference type="InterPro" id="IPR036188">
    <property type="entry name" value="FAD/NAD-bd_sf"/>
</dbReference>
<evidence type="ECO:0000256" key="1">
    <source>
        <dbReference type="ARBA" id="ARBA00001974"/>
    </source>
</evidence>
<dbReference type="PANTHER" id="PTHR43400:SF7">
    <property type="entry name" value="FAD-DEPENDENT OXIDOREDUCTASE 2 FAD BINDING DOMAIN-CONTAINING PROTEIN"/>
    <property type="match status" value="1"/>
</dbReference>
<dbReference type="SUPFAM" id="SSF51905">
    <property type="entry name" value="FAD/NAD(P)-binding domain"/>
    <property type="match status" value="1"/>
</dbReference>
<feature type="domain" description="FAD-dependent oxidoreductase 2 FAD-binding" evidence="5">
    <location>
        <begin position="8"/>
        <end position="493"/>
    </location>
</feature>
<sequence length="523" mass="56526">MTVSPHFDCIVVGSGHAGSSAALSAKENGCQKVLMVDKCSPQWLGGNGYFTAGAHRTVHTGVDDLLSIVQNVTPEQAKHIDMDPYTREAFIEDVMRLGGRRSDPKLVASLVDNSRNAVDWLAKEVQVPFILSFHRQAYEVNGRQKFWGGLVTSVEDGGKGLIAAHQKALAKAGVEIWFDCPVLDLIMQDNAVAGVVIRKDGHEMRLKSPAVILAAGGFEASPELRVKHLGPGWEKAKVRGTPYNTGDCFSIAQAAGAKLVGDWASCHSTAWDFHAPDNAGERDLTNQYTKSGYPLGIMLNANGERFVDEGEDYRNYTYAKFGKAILLQPGGFAFQVWDSKMLGALRKEEYGDDVVVKVFSDTIEGLAHKLGTIGLQDEVGMVETVRAFNEAVKQHRLEHPDCKWDPAVKDGLSTQSSHTSLSPAKSNWALTIDEPPFMSVQVACGITFTFGGLAIDPDSAGVLSEATGTPIPGLFCTGEMVGGLFYTNYPGGSGLTAGAGVWEKGRTICIEMYHNLMLLSRLL</sequence>
<evidence type="ECO:0000313" key="7">
    <source>
        <dbReference type="Proteomes" id="UP000799118"/>
    </source>
</evidence>
<dbReference type="Gene3D" id="3.90.700.10">
    <property type="entry name" value="Succinate dehydrogenase/fumarate reductase flavoprotein, catalytic domain"/>
    <property type="match status" value="1"/>
</dbReference>
<accession>A0A6A4HB03</accession>
<dbReference type="SUPFAM" id="SSF56425">
    <property type="entry name" value="Succinate dehydrogenase/fumarate reductase flavoprotein, catalytic domain"/>
    <property type="match status" value="1"/>
</dbReference>
<name>A0A6A4HB03_9AGAR</name>
<evidence type="ECO:0000256" key="3">
    <source>
        <dbReference type="ARBA" id="ARBA00022827"/>
    </source>
</evidence>
<dbReference type="GO" id="GO:0016491">
    <property type="term" value="F:oxidoreductase activity"/>
    <property type="evidence" value="ECO:0007669"/>
    <property type="project" value="UniProtKB-KW"/>
</dbReference>